<proteinExistence type="predicted"/>
<evidence type="ECO:0000313" key="2">
    <source>
        <dbReference type="Proteomes" id="UP001597440"/>
    </source>
</evidence>
<dbReference type="EMBL" id="JBHULD010000014">
    <property type="protein sequence ID" value="MFD2554794.1"/>
    <property type="molecule type" value="Genomic_DNA"/>
</dbReference>
<dbReference type="Gene3D" id="1.25.40.10">
    <property type="entry name" value="Tetratricopeptide repeat domain"/>
    <property type="match status" value="1"/>
</dbReference>
<reference evidence="2" key="1">
    <citation type="journal article" date="2019" name="Int. J. Syst. Evol. Microbiol.">
        <title>The Global Catalogue of Microorganisms (GCM) 10K type strain sequencing project: providing services to taxonomists for standard genome sequencing and annotation.</title>
        <authorList>
            <consortium name="The Broad Institute Genomics Platform"/>
            <consortium name="The Broad Institute Genome Sequencing Center for Infectious Disease"/>
            <person name="Wu L."/>
            <person name="Ma J."/>
        </authorList>
    </citation>
    <scope>NUCLEOTIDE SEQUENCE [LARGE SCALE GENOMIC DNA]</scope>
    <source>
        <strain evidence="2">KCTC 52298</strain>
    </source>
</reference>
<evidence type="ECO:0000313" key="1">
    <source>
        <dbReference type="EMBL" id="MFD2554794.1"/>
    </source>
</evidence>
<organism evidence="1 2">
    <name type="scientific">Sphingobacterium tabacisoli</name>
    <dbReference type="NCBI Taxonomy" id="2044855"/>
    <lineage>
        <taxon>Bacteria</taxon>
        <taxon>Pseudomonadati</taxon>
        <taxon>Bacteroidota</taxon>
        <taxon>Sphingobacteriia</taxon>
        <taxon>Sphingobacteriales</taxon>
        <taxon>Sphingobacteriaceae</taxon>
        <taxon>Sphingobacterium</taxon>
    </lineage>
</organism>
<dbReference type="InterPro" id="IPR011990">
    <property type="entry name" value="TPR-like_helical_dom_sf"/>
</dbReference>
<sequence length="524" mass="60666">MKKTPVLVAKPMLLLVLIVLCLVNSPLYGQSKFISYKSKAEQNQFEDLDSHEDKLRVLLLASLDESTVESKISNLNSFIDGLNWTAQDMQKPNKRLKQIFKQVHNSYLRKYDEKASSSQMFIDGTYQCVSASILYTYIFEKLGIPYEIKEQPTHVYLIAFPKRENILIETTDPSLGVFVPDTKAQTKYVQALVTSKYLDQEYVNKVGIEKAFNEFLYGKTNISFVELVGLAFYNLGIYASEDQDYETAYSNFYKTNRLYPAKKHDFLQYETLALLIDKNKIEKPEDWDPIIILVNKTNRENAKLVLKSRFAVQMNNDLMLSQNRENIQEIYKQIQSSLQDSILMSELKDLYLLESGRSYIMSREHKKALPFIEEMLAIKPESPLAQKLLLDCVNDDAMLDAPTSGSVSKLNGWIEKYPDIKKDVNVQYYLAYYYLSSTITNFKNERFEEAVNLYKHFVGELQNSPNVRERLKNDAKNTFGCMIVYNMAVKKDKKAARKAYDEALSIYPDINEDVDFKKFQTSLK</sequence>
<evidence type="ECO:0008006" key="3">
    <source>
        <dbReference type="Google" id="ProtNLM"/>
    </source>
</evidence>
<gene>
    <name evidence="1" type="ORF">ACFSQW_10360</name>
</gene>
<name>A0ABW5L1D4_9SPHI</name>
<comment type="caution">
    <text evidence="1">The sequence shown here is derived from an EMBL/GenBank/DDBJ whole genome shotgun (WGS) entry which is preliminary data.</text>
</comment>
<accession>A0ABW5L1D4</accession>
<keyword evidence="2" id="KW-1185">Reference proteome</keyword>
<dbReference type="RefSeq" id="WP_210353183.1">
    <property type="nucleotide sequence ID" value="NZ_JAEQMU010000001.1"/>
</dbReference>
<protein>
    <recommendedName>
        <fullName evidence="3">Tetratricopeptide repeat protein</fullName>
    </recommendedName>
</protein>
<dbReference type="Proteomes" id="UP001597440">
    <property type="component" value="Unassembled WGS sequence"/>
</dbReference>